<dbReference type="SUPFAM" id="SSF56112">
    <property type="entry name" value="Protein kinase-like (PK-like)"/>
    <property type="match status" value="1"/>
</dbReference>
<dbReference type="AlphaFoldDB" id="A0AAP0KWA4"/>
<dbReference type="InterPro" id="IPR016140">
    <property type="entry name" value="Bifunc_inhib/LTP/seed_store"/>
</dbReference>
<evidence type="ECO:0000256" key="2">
    <source>
        <dbReference type="PROSITE-ProRule" id="PRU00283"/>
    </source>
</evidence>
<dbReference type="PANTHER" id="PTHR47969">
    <property type="entry name" value="CHROMOSOME-ASSOCIATED KINESIN KIF4A-RELATED"/>
    <property type="match status" value="1"/>
</dbReference>
<gene>
    <name evidence="5" type="ORF">Syun_006092</name>
</gene>
<feature type="chain" id="PRO_5043042062" description="Kinesin motor domain-containing protein" evidence="3">
    <location>
        <begin position="25"/>
        <end position="333"/>
    </location>
</feature>
<dbReference type="GO" id="GO:0008017">
    <property type="term" value="F:microtubule binding"/>
    <property type="evidence" value="ECO:0007669"/>
    <property type="project" value="InterPro"/>
</dbReference>
<dbReference type="GO" id="GO:0051231">
    <property type="term" value="P:spindle elongation"/>
    <property type="evidence" value="ECO:0007669"/>
    <property type="project" value="TreeGrafter"/>
</dbReference>
<accession>A0AAP0KWA4</accession>
<reference evidence="5 6" key="1">
    <citation type="submission" date="2024-01" db="EMBL/GenBank/DDBJ databases">
        <title>Genome assemblies of Stephania.</title>
        <authorList>
            <person name="Yang L."/>
        </authorList>
    </citation>
    <scope>NUCLEOTIDE SEQUENCE [LARGE SCALE GENOMIC DNA]</scope>
    <source>
        <strain evidence="5">YNDBR</strain>
        <tissue evidence="5">Leaf</tissue>
    </source>
</reference>
<dbReference type="InterPro" id="IPR036312">
    <property type="entry name" value="Bifun_inhib/LTP/seed_sf"/>
</dbReference>
<comment type="similarity">
    <text evidence="2">Belongs to the TRAFAC class myosin-kinesin ATPase superfamily. Kinesin family.</text>
</comment>
<proteinExistence type="inferred from homology"/>
<dbReference type="GO" id="GO:0007052">
    <property type="term" value="P:mitotic spindle organization"/>
    <property type="evidence" value="ECO:0007669"/>
    <property type="project" value="TreeGrafter"/>
</dbReference>
<dbReference type="SUPFAM" id="SSF47699">
    <property type="entry name" value="Bifunctional inhibitor/lipid-transfer protein/seed storage 2S albumin"/>
    <property type="match status" value="1"/>
</dbReference>
<dbReference type="SUPFAM" id="SSF52540">
    <property type="entry name" value="P-loop containing nucleoside triphosphate hydrolases"/>
    <property type="match status" value="1"/>
</dbReference>
<dbReference type="InterPro" id="IPR027640">
    <property type="entry name" value="Kinesin-like_fam"/>
</dbReference>
<feature type="signal peptide" evidence="3">
    <location>
        <begin position="1"/>
        <end position="24"/>
    </location>
</feature>
<dbReference type="Gene3D" id="3.40.850.10">
    <property type="entry name" value="Kinesin motor domain"/>
    <property type="match status" value="1"/>
</dbReference>
<evidence type="ECO:0000256" key="1">
    <source>
        <dbReference type="ARBA" id="ARBA00023175"/>
    </source>
</evidence>
<dbReference type="GO" id="GO:0003777">
    <property type="term" value="F:microtubule motor activity"/>
    <property type="evidence" value="ECO:0007669"/>
    <property type="project" value="InterPro"/>
</dbReference>
<evidence type="ECO:0000313" key="5">
    <source>
        <dbReference type="EMBL" id="KAK9159751.1"/>
    </source>
</evidence>
<sequence>MAKQALLVMLVVAAVVVSDCLVAAQDPCSTLTVKDFEPCVPAAIGPNPPQPNQECCTLMNIHVINGSGYCLCIIKEDPGLKARGVDPYLVRSMPEACGLPNKHPRGLRCSSEGCLTRKRDLVYVRSTRVESSQIGGCNRLLEVVATRFLYKAVEDSSLSQPIGDQLKIIKSIRFAIQKTLPRQLTLKSDVYSFWVVLLELITGHRAIDTAKPNDEEDLVSWLWLPVDSTTFFIIALERTCNDIRLAHNSQHRKLEFEGKILEEAKTINKSLSALGNVINALIDDSPGRVNHIPYRDSKITRILRDALSEGTAKWLLDEIARREIDAERSLMHR</sequence>
<evidence type="ECO:0000259" key="4">
    <source>
        <dbReference type="PROSITE" id="PS50067"/>
    </source>
</evidence>
<organism evidence="5 6">
    <name type="scientific">Stephania yunnanensis</name>
    <dbReference type="NCBI Taxonomy" id="152371"/>
    <lineage>
        <taxon>Eukaryota</taxon>
        <taxon>Viridiplantae</taxon>
        <taxon>Streptophyta</taxon>
        <taxon>Embryophyta</taxon>
        <taxon>Tracheophyta</taxon>
        <taxon>Spermatophyta</taxon>
        <taxon>Magnoliopsida</taxon>
        <taxon>Ranunculales</taxon>
        <taxon>Menispermaceae</taxon>
        <taxon>Menispermoideae</taxon>
        <taxon>Cissampelideae</taxon>
        <taxon>Stephania</taxon>
    </lineage>
</organism>
<dbReference type="InterPro" id="IPR001752">
    <property type="entry name" value="Kinesin_motor_dom"/>
</dbReference>
<name>A0AAP0KWA4_9MAGN</name>
<dbReference type="InterPro" id="IPR036961">
    <property type="entry name" value="Kinesin_motor_dom_sf"/>
</dbReference>
<dbReference type="InterPro" id="IPR011009">
    <property type="entry name" value="Kinase-like_dom_sf"/>
</dbReference>
<dbReference type="Pfam" id="PF00225">
    <property type="entry name" value="Kinesin"/>
    <property type="match status" value="1"/>
</dbReference>
<dbReference type="PANTHER" id="PTHR47969:SF29">
    <property type="entry name" value="KINESIN-LIKE PROTEIN"/>
    <property type="match status" value="1"/>
</dbReference>
<dbReference type="GO" id="GO:0005875">
    <property type="term" value="C:microtubule associated complex"/>
    <property type="evidence" value="ECO:0007669"/>
    <property type="project" value="TreeGrafter"/>
</dbReference>
<protein>
    <recommendedName>
        <fullName evidence="4">Kinesin motor domain-containing protein</fullName>
    </recommendedName>
</protein>
<dbReference type="SMART" id="SM00129">
    <property type="entry name" value="KISc"/>
    <property type="match status" value="1"/>
</dbReference>
<evidence type="ECO:0000313" key="6">
    <source>
        <dbReference type="Proteomes" id="UP001420932"/>
    </source>
</evidence>
<dbReference type="Gene3D" id="1.10.110.10">
    <property type="entry name" value="Plant lipid-transfer and hydrophobic proteins"/>
    <property type="match status" value="1"/>
</dbReference>
<dbReference type="InterPro" id="IPR027417">
    <property type="entry name" value="P-loop_NTPase"/>
</dbReference>
<evidence type="ECO:0000256" key="3">
    <source>
        <dbReference type="SAM" id="SignalP"/>
    </source>
</evidence>
<comment type="caution">
    <text evidence="2">Lacks conserved residue(s) required for the propagation of feature annotation.</text>
</comment>
<dbReference type="Pfam" id="PF14368">
    <property type="entry name" value="LTP_2"/>
    <property type="match status" value="1"/>
</dbReference>
<keyword evidence="1" id="KW-0505">Motor protein</keyword>
<dbReference type="GO" id="GO:0007018">
    <property type="term" value="P:microtubule-based movement"/>
    <property type="evidence" value="ECO:0007669"/>
    <property type="project" value="InterPro"/>
</dbReference>
<dbReference type="PROSITE" id="PS50067">
    <property type="entry name" value="KINESIN_MOTOR_2"/>
    <property type="match status" value="1"/>
</dbReference>
<feature type="domain" description="Kinesin motor" evidence="4">
    <location>
        <begin position="257"/>
        <end position="333"/>
    </location>
</feature>
<comment type="caution">
    <text evidence="5">The sequence shown here is derived from an EMBL/GenBank/DDBJ whole genome shotgun (WGS) entry which is preliminary data.</text>
</comment>
<dbReference type="Proteomes" id="UP001420932">
    <property type="component" value="Unassembled WGS sequence"/>
</dbReference>
<dbReference type="EMBL" id="JBBNAF010000003">
    <property type="protein sequence ID" value="KAK9159751.1"/>
    <property type="molecule type" value="Genomic_DNA"/>
</dbReference>
<keyword evidence="3" id="KW-0732">Signal</keyword>
<dbReference type="GO" id="GO:0005524">
    <property type="term" value="F:ATP binding"/>
    <property type="evidence" value="ECO:0007669"/>
    <property type="project" value="InterPro"/>
</dbReference>
<keyword evidence="6" id="KW-1185">Reference proteome</keyword>